<proteinExistence type="predicted"/>
<accession>A0ABS6DGU1</accession>
<gene>
    <name evidence="2" type="ORF">KC222_10385</name>
</gene>
<dbReference type="RefSeq" id="WP_216375656.1">
    <property type="nucleotide sequence ID" value="NZ_JAGRYT010000003.1"/>
</dbReference>
<reference evidence="3" key="1">
    <citation type="submission" date="2023-07" db="EMBL/GenBank/DDBJ databases">
        <title>Cedecea davisae an AmpC producer and its therapeutic implications.</title>
        <authorList>
            <person name="Notter J."/>
        </authorList>
    </citation>
    <scope>NUCLEOTIDE SEQUENCE [LARGE SCALE GENOMIC DNA]</scope>
    <source>
        <strain evidence="3">1</strain>
    </source>
</reference>
<evidence type="ECO:0000313" key="2">
    <source>
        <dbReference type="EMBL" id="MBU4682423.1"/>
    </source>
</evidence>
<sequence length="94" mass="10689">MNTTDTSTSKPMSSGIRSAALSSPQQNRKKNKLQPHVNGVCNRIEKIKIDKKTACNKNMPLYTKSLHKVRFNPDVTFNKVPPVIFTKFYDMGEF</sequence>
<evidence type="ECO:0000256" key="1">
    <source>
        <dbReference type="SAM" id="MobiDB-lite"/>
    </source>
</evidence>
<dbReference type="Proteomes" id="UP000686327">
    <property type="component" value="Unassembled WGS sequence"/>
</dbReference>
<comment type="caution">
    <text evidence="2">The sequence shown here is derived from an EMBL/GenBank/DDBJ whole genome shotgun (WGS) entry which is preliminary data.</text>
</comment>
<protein>
    <submittedName>
        <fullName evidence="2">Uncharacterized protein</fullName>
    </submittedName>
</protein>
<keyword evidence="3" id="KW-1185">Reference proteome</keyword>
<dbReference type="EMBL" id="JAGRYU010000014">
    <property type="protein sequence ID" value="MBU4682423.1"/>
    <property type="molecule type" value="Genomic_DNA"/>
</dbReference>
<organism evidence="2 3">
    <name type="scientific">Cedecea davisae</name>
    <dbReference type="NCBI Taxonomy" id="158484"/>
    <lineage>
        <taxon>Bacteria</taxon>
        <taxon>Pseudomonadati</taxon>
        <taxon>Pseudomonadota</taxon>
        <taxon>Gammaproteobacteria</taxon>
        <taxon>Enterobacterales</taxon>
        <taxon>Enterobacteriaceae</taxon>
        <taxon>Cedecea</taxon>
    </lineage>
</organism>
<feature type="region of interest" description="Disordered" evidence="1">
    <location>
        <begin position="1"/>
        <end position="37"/>
    </location>
</feature>
<evidence type="ECO:0000313" key="3">
    <source>
        <dbReference type="Proteomes" id="UP000686327"/>
    </source>
</evidence>
<name>A0ABS6DGU1_9ENTR</name>
<feature type="compositionally biased region" description="Polar residues" evidence="1">
    <location>
        <begin position="1"/>
        <end position="26"/>
    </location>
</feature>